<name>A0A5C6DEI5_9BACT</name>
<feature type="region of interest" description="Disordered" evidence="2">
    <location>
        <begin position="625"/>
        <end position="644"/>
    </location>
</feature>
<dbReference type="InterPro" id="IPR012480">
    <property type="entry name" value="Hepar_II_III_C"/>
</dbReference>
<dbReference type="AlphaFoldDB" id="A0A5C6DEI5"/>
<dbReference type="GO" id="GO:0016829">
    <property type="term" value="F:lyase activity"/>
    <property type="evidence" value="ECO:0007669"/>
    <property type="project" value="InterPro"/>
</dbReference>
<comment type="subcellular location">
    <subcellularLocation>
        <location evidence="1">Cell envelope</location>
    </subcellularLocation>
</comment>
<evidence type="ECO:0000256" key="2">
    <source>
        <dbReference type="SAM" id="MobiDB-lite"/>
    </source>
</evidence>
<accession>A0A5C6DEI5</accession>
<dbReference type="RefSeq" id="WP_231615811.1">
    <property type="nucleotide sequence ID" value="NZ_SJPV01000007.1"/>
</dbReference>
<evidence type="ECO:0000259" key="4">
    <source>
        <dbReference type="Pfam" id="PF07940"/>
    </source>
</evidence>
<dbReference type="Pfam" id="PF07940">
    <property type="entry name" value="Hepar_II_III_C"/>
    <property type="match status" value="1"/>
</dbReference>
<feature type="chain" id="PRO_5022982696" evidence="3">
    <location>
        <begin position="24"/>
        <end position="644"/>
    </location>
</feature>
<evidence type="ECO:0000256" key="3">
    <source>
        <dbReference type="SAM" id="SignalP"/>
    </source>
</evidence>
<dbReference type="Proteomes" id="UP000319143">
    <property type="component" value="Unassembled WGS sequence"/>
</dbReference>
<gene>
    <name evidence="5" type="ORF">Poly41_42220</name>
</gene>
<reference evidence="5 6" key="1">
    <citation type="submission" date="2019-02" db="EMBL/GenBank/DDBJ databases">
        <title>Deep-cultivation of Planctomycetes and their phenomic and genomic characterization uncovers novel biology.</title>
        <authorList>
            <person name="Wiegand S."/>
            <person name="Jogler M."/>
            <person name="Boedeker C."/>
            <person name="Pinto D."/>
            <person name="Vollmers J."/>
            <person name="Rivas-Marin E."/>
            <person name="Kohn T."/>
            <person name="Peeters S.H."/>
            <person name="Heuer A."/>
            <person name="Rast P."/>
            <person name="Oberbeckmann S."/>
            <person name="Bunk B."/>
            <person name="Jeske O."/>
            <person name="Meyerdierks A."/>
            <person name="Storesund J.E."/>
            <person name="Kallscheuer N."/>
            <person name="Luecker S."/>
            <person name="Lage O.M."/>
            <person name="Pohl T."/>
            <person name="Merkel B.J."/>
            <person name="Hornburger P."/>
            <person name="Mueller R.-W."/>
            <person name="Bruemmer F."/>
            <person name="Labrenz M."/>
            <person name="Spormann A.M."/>
            <person name="Op Den Camp H."/>
            <person name="Overmann J."/>
            <person name="Amann R."/>
            <person name="Jetten M.S.M."/>
            <person name="Mascher T."/>
            <person name="Medema M.H."/>
            <person name="Devos D.P."/>
            <person name="Kaster A.-K."/>
            <person name="Ovreas L."/>
            <person name="Rohde M."/>
            <person name="Galperin M.Y."/>
            <person name="Jogler C."/>
        </authorList>
    </citation>
    <scope>NUCLEOTIDE SEQUENCE [LARGE SCALE GENOMIC DNA]</scope>
    <source>
        <strain evidence="5 6">Poly41</strain>
    </source>
</reference>
<organism evidence="5 6">
    <name type="scientific">Novipirellula artificiosorum</name>
    <dbReference type="NCBI Taxonomy" id="2528016"/>
    <lineage>
        <taxon>Bacteria</taxon>
        <taxon>Pseudomonadati</taxon>
        <taxon>Planctomycetota</taxon>
        <taxon>Planctomycetia</taxon>
        <taxon>Pirellulales</taxon>
        <taxon>Pirellulaceae</taxon>
        <taxon>Novipirellula</taxon>
    </lineage>
</organism>
<comment type="caution">
    <text evidence="5">The sequence shown here is derived from an EMBL/GenBank/DDBJ whole genome shotgun (WGS) entry which is preliminary data.</text>
</comment>
<dbReference type="EMBL" id="SJPV01000007">
    <property type="protein sequence ID" value="TWU35078.1"/>
    <property type="molecule type" value="Genomic_DNA"/>
</dbReference>
<evidence type="ECO:0000313" key="6">
    <source>
        <dbReference type="Proteomes" id="UP000319143"/>
    </source>
</evidence>
<dbReference type="GO" id="GO:0030313">
    <property type="term" value="C:cell envelope"/>
    <property type="evidence" value="ECO:0007669"/>
    <property type="project" value="UniProtKB-SubCell"/>
</dbReference>
<dbReference type="InterPro" id="IPR008929">
    <property type="entry name" value="Chondroitin_lyas"/>
</dbReference>
<keyword evidence="6" id="KW-1185">Reference proteome</keyword>
<proteinExistence type="predicted"/>
<evidence type="ECO:0000313" key="5">
    <source>
        <dbReference type="EMBL" id="TWU35078.1"/>
    </source>
</evidence>
<dbReference type="Gene3D" id="1.50.10.100">
    <property type="entry name" value="Chondroitin AC/alginate lyase"/>
    <property type="match status" value="1"/>
</dbReference>
<feature type="region of interest" description="Disordered" evidence="2">
    <location>
        <begin position="580"/>
        <end position="600"/>
    </location>
</feature>
<feature type="signal peptide" evidence="3">
    <location>
        <begin position="1"/>
        <end position="23"/>
    </location>
</feature>
<feature type="domain" description="Heparinase II/III-like C-terminal" evidence="4">
    <location>
        <begin position="400"/>
        <end position="578"/>
    </location>
</feature>
<dbReference type="Gene3D" id="2.70.98.70">
    <property type="match status" value="1"/>
</dbReference>
<dbReference type="PANTHER" id="PTHR38045">
    <property type="entry name" value="CHROMOSOME 1, WHOLE GENOME SHOTGUN SEQUENCE"/>
    <property type="match status" value="1"/>
</dbReference>
<protein>
    <submittedName>
        <fullName evidence="5">Heparinase II/III-like protein</fullName>
    </submittedName>
</protein>
<dbReference type="SUPFAM" id="SSF48230">
    <property type="entry name" value="Chondroitin AC/alginate lyase"/>
    <property type="match status" value="1"/>
</dbReference>
<evidence type="ECO:0000256" key="1">
    <source>
        <dbReference type="ARBA" id="ARBA00004196"/>
    </source>
</evidence>
<feature type="compositionally biased region" description="Polar residues" evidence="2">
    <location>
        <begin position="625"/>
        <end position="634"/>
    </location>
</feature>
<dbReference type="PANTHER" id="PTHR38045:SF1">
    <property type="entry name" value="HEPARINASE II_III-LIKE PROTEIN"/>
    <property type="match status" value="1"/>
</dbReference>
<keyword evidence="3" id="KW-0732">Signal</keyword>
<sequence length="644" mass="70661" precursor="true">MFPPANHSAAIALSLFLSFAATADDVAFTYPPNVSIEAVTEYIASASKVHPRLFANAETFERLPSVVKASPLKQTIANGVVNNAKKLLDAKPVERKLEGRRLLGVSRRCLERVLTLSMAYHLTQEDQFADRCEREMLAAAAFTDWNPSHFLDVAEMTLALSIGYDWLFHELSPESRQTLRDAILRKGVILPWETKHKGWVRATNNWGQVCHAGLTAGALAIMEDEPELAARTVLNAVSNVPRSMHAFEPKGSYPEGPGYWAYGTGFNVLLIAELESVLGVDFGLSKAPGFSETGGYLAMVTGPSGLTFNYADGGSGRGPQESLFWFANRFERPEFLRGEKDRIVETFSDRRGGAGGRLMPLALLWMEEDAFETTRSLPLHWSSEGIAPITIHRSSWDGGPATFVGIKAGSPSSNHAHMDAGSFVLDADGVRWATDLGAEGYHGIESRGMNLWSMKQDSDRWTIFRQQNHSHNTLVIDDSLQRSAGRAEVVAFSDDPQRPLTIVDLSEVYQGQADSIRRGVRMLPTGEVWFQDELTGLEPGTIVRWGMVTPTKDLSNRSPEVMLLRQGDASLKLTIESPTESKWQQIDTETPRNPWDSSNRGTTMVAFEAVAPDSGTMTLSVLATPGSVKSSQAESAKGNALADW</sequence>